<evidence type="ECO:0000313" key="3">
    <source>
        <dbReference type="EMBL" id="KAH7130404.1"/>
    </source>
</evidence>
<dbReference type="AlphaFoldDB" id="A0A9P9E1B3"/>
<dbReference type="EMBL" id="JAGMWT010000004">
    <property type="protein sequence ID" value="KAH7130404.1"/>
    <property type="molecule type" value="Genomic_DNA"/>
</dbReference>
<name>A0A9P9E1B3_9PLEO</name>
<dbReference type="GO" id="GO:0042171">
    <property type="term" value="F:lysophosphatidic acid acyltransferase activity"/>
    <property type="evidence" value="ECO:0007669"/>
    <property type="project" value="TreeGrafter"/>
</dbReference>
<reference evidence="3" key="1">
    <citation type="journal article" date="2021" name="Nat. Commun.">
        <title>Genetic determinants of endophytism in the Arabidopsis root mycobiome.</title>
        <authorList>
            <person name="Mesny F."/>
            <person name="Miyauchi S."/>
            <person name="Thiergart T."/>
            <person name="Pickel B."/>
            <person name="Atanasova L."/>
            <person name="Karlsson M."/>
            <person name="Huettel B."/>
            <person name="Barry K.W."/>
            <person name="Haridas S."/>
            <person name="Chen C."/>
            <person name="Bauer D."/>
            <person name="Andreopoulos W."/>
            <person name="Pangilinan J."/>
            <person name="LaButti K."/>
            <person name="Riley R."/>
            <person name="Lipzen A."/>
            <person name="Clum A."/>
            <person name="Drula E."/>
            <person name="Henrissat B."/>
            <person name="Kohler A."/>
            <person name="Grigoriev I.V."/>
            <person name="Martin F.M."/>
            <person name="Hacquard S."/>
        </authorList>
    </citation>
    <scope>NUCLEOTIDE SEQUENCE</scope>
    <source>
        <strain evidence="3">MPI-CAGE-CH-0243</strain>
    </source>
</reference>
<feature type="domain" description="AB hydrolase-1" evidence="2">
    <location>
        <begin position="56"/>
        <end position="344"/>
    </location>
</feature>
<protein>
    <submittedName>
        <fullName evidence="3">Alpha/Beta hydrolase protein</fullName>
    </submittedName>
</protein>
<gene>
    <name evidence="3" type="ORF">B0J11DRAFT_251481</name>
</gene>
<comment type="similarity">
    <text evidence="1">Belongs to the peptidase S33 family. ABHD4/ABHD5 subfamily.</text>
</comment>
<evidence type="ECO:0000313" key="4">
    <source>
        <dbReference type="Proteomes" id="UP000700596"/>
    </source>
</evidence>
<dbReference type="InterPro" id="IPR029058">
    <property type="entry name" value="AB_hydrolase_fold"/>
</dbReference>
<dbReference type="GO" id="GO:0004623">
    <property type="term" value="F:phospholipase A2 activity"/>
    <property type="evidence" value="ECO:0007669"/>
    <property type="project" value="TreeGrafter"/>
</dbReference>
<organism evidence="3 4">
    <name type="scientific">Dendryphion nanum</name>
    <dbReference type="NCBI Taxonomy" id="256645"/>
    <lineage>
        <taxon>Eukaryota</taxon>
        <taxon>Fungi</taxon>
        <taxon>Dikarya</taxon>
        <taxon>Ascomycota</taxon>
        <taxon>Pezizomycotina</taxon>
        <taxon>Dothideomycetes</taxon>
        <taxon>Pleosporomycetidae</taxon>
        <taxon>Pleosporales</taxon>
        <taxon>Torulaceae</taxon>
        <taxon>Dendryphion</taxon>
    </lineage>
</organism>
<dbReference type="InterPro" id="IPR000073">
    <property type="entry name" value="AB_hydrolase_1"/>
</dbReference>
<dbReference type="PANTHER" id="PTHR42886">
    <property type="entry name" value="RE40534P-RELATED"/>
    <property type="match status" value="1"/>
</dbReference>
<dbReference type="PANTHER" id="PTHR42886:SF29">
    <property type="entry name" value="PUMMELIG, ISOFORM A"/>
    <property type="match status" value="1"/>
</dbReference>
<dbReference type="Pfam" id="PF12697">
    <property type="entry name" value="Abhydrolase_6"/>
    <property type="match status" value="1"/>
</dbReference>
<dbReference type="GO" id="GO:0006654">
    <property type="term" value="P:phosphatidic acid biosynthetic process"/>
    <property type="evidence" value="ECO:0007669"/>
    <property type="project" value="TreeGrafter"/>
</dbReference>
<comment type="caution">
    <text evidence="3">The sequence shown here is derived from an EMBL/GenBank/DDBJ whole genome shotgun (WGS) entry which is preliminary data.</text>
</comment>
<dbReference type="GO" id="GO:0035965">
    <property type="term" value="P:cardiolipin acyl-chain remodeling"/>
    <property type="evidence" value="ECO:0007669"/>
    <property type="project" value="TreeGrafter"/>
</dbReference>
<dbReference type="GO" id="GO:0005743">
    <property type="term" value="C:mitochondrial inner membrane"/>
    <property type="evidence" value="ECO:0007669"/>
    <property type="project" value="TreeGrafter"/>
</dbReference>
<proteinExistence type="inferred from homology"/>
<keyword evidence="3" id="KW-0378">Hydrolase</keyword>
<dbReference type="OrthoDB" id="8119704at2759"/>
<dbReference type="Proteomes" id="UP000700596">
    <property type="component" value="Unassembled WGS sequence"/>
</dbReference>
<accession>A0A9P9E1B3</accession>
<keyword evidence="4" id="KW-1185">Reference proteome</keyword>
<dbReference type="SUPFAM" id="SSF53474">
    <property type="entry name" value="alpha/beta-Hydrolases"/>
    <property type="match status" value="1"/>
</dbReference>
<evidence type="ECO:0000256" key="1">
    <source>
        <dbReference type="ARBA" id="ARBA00038097"/>
    </source>
</evidence>
<sequence length="364" mass="40493">MPFGPFALQWRAPSPNPPKPSPPPTGLTRTYVTTASGPLELLSALPSQLDHSKPPLFFAHGGFGCAEVWTSYMQYFASKGYACYSMSYRGHGNSWYPGLWRMYFTPRNTVGDDLVAGIKYVEELEKARRGGNVEDAKVVLIAHSAGGALSQYILSRGLVKVQGFCMLAAVPGFGSWKVYRFWALTALIHFPYRLYHPRYVLATTQQVHDAFFTPSTPISVVRSLERLLSPYESMLWPIQALFRFVTGPDVLSSITRWGVPKPTSSNTKISPESSNSVNSRFLVLAAEHDVLCTPAILEDVAQRYRAAFRELVSNKKIDGVSKDDLRGNENGVSFRVVPGLGHHLQNHVEWENGAKVILEWVDAL</sequence>
<evidence type="ECO:0000259" key="2">
    <source>
        <dbReference type="Pfam" id="PF12697"/>
    </source>
</evidence>
<dbReference type="Gene3D" id="3.40.50.1820">
    <property type="entry name" value="alpha/beta hydrolase"/>
    <property type="match status" value="1"/>
</dbReference>
<dbReference type="GO" id="GO:0055088">
    <property type="term" value="P:lipid homeostasis"/>
    <property type="evidence" value="ECO:0007669"/>
    <property type="project" value="TreeGrafter"/>
</dbReference>